<reference evidence="2" key="1">
    <citation type="submission" date="2023-01" db="EMBL/GenBank/DDBJ databases">
        <title>Genome assembly of the deep-sea coral Lophelia pertusa.</title>
        <authorList>
            <person name="Herrera S."/>
            <person name="Cordes E."/>
        </authorList>
    </citation>
    <scope>NUCLEOTIDE SEQUENCE</scope>
    <source>
        <strain evidence="2">USNM1676648</strain>
        <tissue evidence="2">Polyp</tissue>
    </source>
</reference>
<proteinExistence type="predicted"/>
<feature type="compositionally biased region" description="Polar residues" evidence="1">
    <location>
        <begin position="85"/>
        <end position="94"/>
    </location>
</feature>
<accession>A0A9X0CX99</accession>
<dbReference type="AlphaFoldDB" id="A0A9X0CX99"/>
<evidence type="ECO:0000313" key="3">
    <source>
        <dbReference type="Proteomes" id="UP001163046"/>
    </source>
</evidence>
<feature type="compositionally biased region" description="Basic and acidic residues" evidence="1">
    <location>
        <begin position="95"/>
        <end position="107"/>
    </location>
</feature>
<organism evidence="2 3">
    <name type="scientific">Desmophyllum pertusum</name>
    <dbReference type="NCBI Taxonomy" id="174260"/>
    <lineage>
        <taxon>Eukaryota</taxon>
        <taxon>Metazoa</taxon>
        <taxon>Cnidaria</taxon>
        <taxon>Anthozoa</taxon>
        <taxon>Hexacorallia</taxon>
        <taxon>Scleractinia</taxon>
        <taxon>Caryophylliina</taxon>
        <taxon>Caryophylliidae</taxon>
        <taxon>Desmophyllum</taxon>
    </lineage>
</organism>
<gene>
    <name evidence="2" type="ORF">OS493_016596</name>
</gene>
<dbReference type="EMBL" id="MU826358">
    <property type="protein sequence ID" value="KAJ7379362.1"/>
    <property type="molecule type" value="Genomic_DNA"/>
</dbReference>
<evidence type="ECO:0000313" key="2">
    <source>
        <dbReference type="EMBL" id="KAJ7379362.1"/>
    </source>
</evidence>
<feature type="region of interest" description="Disordered" evidence="1">
    <location>
        <begin position="79"/>
        <end position="140"/>
    </location>
</feature>
<evidence type="ECO:0000256" key="1">
    <source>
        <dbReference type="SAM" id="MobiDB-lite"/>
    </source>
</evidence>
<dbReference type="OrthoDB" id="5963695at2759"/>
<sequence length="140" mass="15915">MLESREPHLRPNRGLADGEIAFYKGKFKQNKMVSPLKTDNQQIIAPNGRRYDGKAIDPVSGKVYLFNKTTGERMWLQDLRDGRNGPQSFYGNRNTDSRFGDSHHRVQDLPPPRASIETVHERDNRGSRLQLPGTPEGGRT</sequence>
<comment type="caution">
    <text evidence="2">The sequence shown here is derived from an EMBL/GenBank/DDBJ whole genome shotgun (WGS) entry which is preliminary data.</text>
</comment>
<protein>
    <submittedName>
        <fullName evidence="2">Uncharacterized protein</fullName>
    </submittedName>
</protein>
<keyword evidence="3" id="KW-1185">Reference proteome</keyword>
<dbReference type="Proteomes" id="UP001163046">
    <property type="component" value="Unassembled WGS sequence"/>
</dbReference>
<name>A0A9X0CX99_9CNID</name>